<dbReference type="EMBL" id="BDGG01000004">
    <property type="protein sequence ID" value="GAU98685.1"/>
    <property type="molecule type" value="Genomic_DNA"/>
</dbReference>
<dbReference type="OrthoDB" id="10495118at2759"/>
<evidence type="ECO:0000313" key="2">
    <source>
        <dbReference type="EMBL" id="GAU98685.1"/>
    </source>
</evidence>
<comment type="caution">
    <text evidence="2">The sequence shown here is derived from an EMBL/GenBank/DDBJ whole genome shotgun (WGS) entry which is preliminary data.</text>
</comment>
<proteinExistence type="predicted"/>
<feature type="region of interest" description="Disordered" evidence="1">
    <location>
        <begin position="309"/>
        <end position="407"/>
    </location>
</feature>
<keyword evidence="3" id="KW-1185">Reference proteome</keyword>
<feature type="compositionally biased region" description="Basic and acidic residues" evidence="1">
    <location>
        <begin position="396"/>
        <end position="407"/>
    </location>
</feature>
<feature type="compositionally biased region" description="Low complexity" evidence="1">
    <location>
        <begin position="30"/>
        <end position="46"/>
    </location>
</feature>
<dbReference type="AlphaFoldDB" id="A0A1D1VCZ4"/>
<dbReference type="Proteomes" id="UP000186922">
    <property type="component" value="Unassembled WGS sequence"/>
</dbReference>
<feature type="compositionally biased region" description="Polar residues" evidence="1">
    <location>
        <begin position="16"/>
        <end position="29"/>
    </location>
</feature>
<organism evidence="2 3">
    <name type="scientific">Ramazzottius varieornatus</name>
    <name type="common">Water bear</name>
    <name type="synonym">Tardigrade</name>
    <dbReference type="NCBI Taxonomy" id="947166"/>
    <lineage>
        <taxon>Eukaryota</taxon>
        <taxon>Metazoa</taxon>
        <taxon>Ecdysozoa</taxon>
        <taxon>Tardigrada</taxon>
        <taxon>Eutardigrada</taxon>
        <taxon>Parachela</taxon>
        <taxon>Hypsibioidea</taxon>
        <taxon>Ramazzottiidae</taxon>
        <taxon>Ramazzottius</taxon>
    </lineage>
</organism>
<gene>
    <name evidence="2" type="primary">RvY_09799-1</name>
    <name evidence="2" type="synonym">RvY_09799.1</name>
    <name evidence="2" type="ORF">RvY_09799</name>
</gene>
<feature type="compositionally biased region" description="Polar residues" evidence="1">
    <location>
        <begin position="111"/>
        <end position="120"/>
    </location>
</feature>
<feature type="region of interest" description="Disordered" evidence="1">
    <location>
        <begin position="1"/>
        <end position="143"/>
    </location>
</feature>
<accession>A0A1D1VCZ4</accession>
<protein>
    <submittedName>
        <fullName evidence="2">Uncharacterized protein</fullName>
    </submittedName>
</protein>
<evidence type="ECO:0000256" key="1">
    <source>
        <dbReference type="SAM" id="MobiDB-lite"/>
    </source>
</evidence>
<sequence>MASDKVVIDIVPESSGKGQSAAESTTVQASSQPSDSSSSWMPSWLSGAAGLRGRPQVPSGNADVEKGLQKGEAVKRTHSSGAADKTERLPPVLLPSRHPSRHMSVSEKEQSSMVAEKSSNIKQEEAKRKAKAAAPQIPRAGTMKSNFSYDTLKERADVWRRERSKRPTKAPPLERQDSFIERPTDRSRKSIHEFGHVEEGNRPKIRFTPEESDKVDKDILRLMGALEHSRYPFNRDKHHLFSKLRFIRRKQLGLLFAHRELDSTGYFDTDRDELGYDVISSKIGTMHSVIDAISRDVYELRELLYYEKKNQTPPNRRGSSDRRTSSEPPPVEQVKPTSRRPRMASYDPVQSRAAHKPSINPLPTIPSASRLEQHNHSAPSPNRSLLKHSLSTESFKSAKSDDTLTED</sequence>
<reference evidence="2 3" key="1">
    <citation type="journal article" date="2016" name="Nat. Commun.">
        <title>Extremotolerant tardigrade genome and improved radiotolerance of human cultured cells by tardigrade-unique protein.</title>
        <authorList>
            <person name="Hashimoto T."/>
            <person name="Horikawa D.D."/>
            <person name="Saito Y."/>
            <person name="Kuwahara H."/>
            <person name="Kozuka-Hata H."/>
            <person name="Shin-I T."/>
            <person name="Minakuchi Y."/>
            <person name="Ohishi K."/>
            <person name="Motoyama A."/>
            <person name="Aizu T."/>
            <person name="Enomoto A."/>
            <person name="Kondo K."/>
            <person name="Tanaka S."/>
            <person name="Hara Y."/>
            <person name="Koshikawa S."/>
            <person name="Sagara H."/>
            <person name="Miura T."/>
            <person name="Yokobori S."/>
            <person name="Miyagawa K."/>
            <person name="Suzuki Y."/>
            <person name="Kubo T."/>
            <person name="Oyama M."/>
            <person name="Kohara Y."/>
            <person name="Fujiyama A."/>
            <person name="Arakawa K."/>
            <person name="Katayama T."/>
            <person name="Toyoda A."/>
            <person name="Kunieda T."/>
        </authorList>
    </citation>
    <scope>NUCLEOTIDE SEQUENCE [LARGE SCALE GENOMIC DNA]</scope>
    <source>
        <strain evidence="2 3">YOKOZUNA-1</strain>
    </source>
</reference>
<feature type="compositionally biased region" description="Polar residues" evidence="1">
    <location>
        <begin position="376"/>
        <end position="395"/>
    </location>
</feature>
<feature type="compositionally biased region" description="Basic and acidic residues" evidence="1">
    <location>
        <begin position="63"/>
        <end position="75"/>
    </location>
</feature>
<name>A0A1D1VCZ4_RAMVA</name>
<evidence type="ECO:0000313" key="3">
    <source>
        <dbReference type="Proteomes" id="UP000186922"/>
    </source>
</evidence>